<proteinExistence type="predicted"/>
<dbReference type="EMBL" id="CAVMJV010000002">
    <property type="protein sequence ID" value="CAK5013273.1"/>
    <property type="molecule type" value="Genomic_DNA"/>
</dbReference>
<organism evidence="1 2">
    <name type="scientific">Meloidogyne enterolobii</name>
    <name type="common">Root-knot nematode worm</name>
    <name type="synonym">Meloidogyne mayaguensis</name>
    <dbReference type="NCBI Taxonomy" id="390850"/>
    <lineage>
        <taxon>Eukaryota</taxon>
        <taxon>Metazoa</taxon>
        <taxon>Ecdysozoa</taxon>
        <taxon>Nematoda</taxon>
        <taxon>Chromadorea</taxon>
        <taxon>Rhabditida</taxon>
        <taxon>Tylenchina</taxon>
        <taxon>Tylenchomorpha</taxon>
        <taxon>Tylenchoidea</taxon>
        <taxon>Meloidogynidae</taxon>
        <taxon>Meloidogyninae</taxon>
        <taxon>Meloidogyne</taxon>
    </lineage>
</organism>
<gene>
    <name evidence="1" type="ORF">MENTE1834_LOCUS2363</name>
</gene>
<comment type="caution">
    <text evidence="1">The sequence shown here is derived from an EMBL/GenBank/DDBJ whole genome shotgun (WGS) entry which is preliminary data.</text>
</comment>
<protein>
    <submittedName>
        <fullName evidence="1">Uncharacterized protein</fullName>
    </submittedName>
</protein>
<dbReference type="Proteomes" id="UP001497535">
    <property type="component" value="Unassembled WGS sequence"/>
</dbReference>
<name>A0ACB0XQT7_MELEN</name>
<keyword evidence="2" id="KW-1185">Reference proteome</keyword>
<evidence type="ECO:0000313" key="1">
    <source>
        <dbReference type="EMBL" id="CAK5013273.1"/>
    </source>
</evidence>
<sequence>MPFLPLIHRFSVRKNKKDVFVTFCLQIHLHEGLGLEVHDTCGSSDPYIKCQYGGKTIYKSEIIFRELNPKWNEKFSFLIQDLTEIITFKVFDFDRFMRDDFMGTANVSLNTLKLSEYLNINYLKYFYRKTQFKLKLEDPKMQEINIRPLGYLIVSMILTPINEEQRELVKRLFIERSIRGIVSERKGKQEIQKDEQTIFEAEGLAALDVNGKSDPFCVLELCNFRLQTHTEYKTLCPKWNCFFKFPIKDVHQIIELTVYDEDPNKRVEFLGKIAIPLLNIFNGEKRWYMLKNKKLDGPAKGRILVEGTLYFNYVCF</sequence>
<reference evidence="1" key="1">
    <citation type="submission" date="2023-11" db="EMBL/GenBank/DDBJ databases">
        <authorList>
            <person name="Poullet M."/>
        </authorList>
    </citation>
    <scope>NUCLEOTIDE SEQUENCE</scope>
    <source>
        <strain evidence="1">E1834</strain>
    </source>
</reference>
<evidence type="ECO:0000313" key="2">
    <source>
        <dbReference type="Proteomes" id="UP001497535"/>
    </source>
</evidence>
<accession>A0ACB0XQT7</accession>